<dbReference type="OrthoDB" id="1077582at2759"/>
<evidence type="ECO:0000256" key="4">
    <source>
        <dbReference type="ARBA" id="ARBA00023136"/>
    </source>
</evidence>
<dbReference type="InterPro" id="IPR032805">
    <property type="entry name" value="Wax_synthase_dom"/>
</dbReference>
<gene>
    <name evidence="7" type="ORF">NA56DRAFT_656090</name>
</gene>
<dbReference type="AlphaFoldDB" id="A0A2J6QFX1"/>
<feature type="domain" description="Wax synthase" evidence="6">
    <location>
        <begin position="196"/>
        <end position="283"/>
    </location>
</feature>
<comment type="subcellular location">
    <subcellularLocation>
        <location evidence="1">Membrane</location>
        <topology evidence="1">Multi-pass membrane protein</topology>
    </subcellularLocation>
</comment>
<dbReference type="STRING" id="1745343.A0A2J6QFX1"/>
<dbReference type="Proteomes" id="UP000235672">
    <property type="component" value="Unassembled WGS sequence"/>
</dbReference>
<evidence type="ECO:0000256" key="3">
    <source>
        <dbReference type="ARBA" id="ARBA00022989"/>
    </source>
</evidence>
<feature type="transmembrane region" description="Helical" evidence="5">
    <location>
        <begin position="56"/>
        <end position="74"/>
    </location>
</feature>
<evidence type="ECO:0000256" key="5">
    <source>
        <dbReference type="SAM" id="Phobius"/>
    </source>
</evidence>
<keyword evidence="3 5" id="KW-1133">Transmembrane helix</keyword>
<proteinExistence type="predicted"/>
<dbReference type="GO" id="GO:0016020">
    <property type="term" value="C:membrane"/>
    <property type="evidence" value="ECO:0007669"/>
    <property type="project" value="UniProtKB-SubCell"/>
</dbReference>
<evidence type="ECO:0000259" key="6">
    <source>
        <dbReference type="Pfam" id="PF13813"/>
    </source>
</evidence>
<keyword evidence="4 5" id="KW-0472">Membrane</keyword>
<protein>
    <recommendedName>
        <fullName evidence="6">Wax synthase domain-containing protein</fullName>
    </recommendedName>
</protein>
<dbReference type="Pfam" id="PF13813">
    <property type="entry name" value="MBOAT_2"/>
    <property type="match status" value="1"/>
</dbReference>
<accession>A0A2J6QFX1</accession>
<keyword evidence="8" id="KW-1185">Reference proteome</keyword>
<feature type="transmembrane region" description="Helical" evidence="5">
    <location>
        <begin position="24"/>
        <end position="44"/>
    </location>
</feature>
<evidence type="ECO:0000256" key="2">
    <source>
        <dbReference type="ARBA" id="ARBA00022692"/>
    </source>
</evidence>
<reference evidence="7 8" key="1">
    <citation type="submission" date="2016-05" db="EMBL/GenBank/DDBJ databases">
        <title>A degradative enzymes factory behind the ericoid mycorrhizal symbiosis.</title>
        <authorList>
            <consortium name="DOE Joint Genome Institute"/>
            <person name="Martino E."/>
            <person name="Morin E."/>
            <person name="Grelet G."/>
            <person name="Kuo A."/>
            <person name="Kohler A."/>
            <person name="Daghino S."/>
            <person name="Barry K."/>
            <person name="Choi C."/>
            <person name="Cichocki N."/>
            <person name="Clum A."/>
            <person name="Copeland A."/>
            <person name="Hainaut M."/>
            <person name="Haridas S."/>
            <person name="Labutti K."/>
            <person name="Lindquist E."/>
            <person name="Lipzen A."/>
            <person name="Khouja H.-R."/>
            <person name="Murat C."/>
            <person name="Ohm R."/>
            <person name="Olson A."/>
            <person name="Spatafora J."/>
            <person name="Veneault-Fourrey C."/>
            <person name="Henrissat B."/>
            <person name="Grigoriev I."/>
            <person name="Martin F."/>
            <person name="Perotto S."/>
        </authorList>
    </citation>
    <scope>NUCLEOTIDE SEQUENCE [LARGE SCALE GENOMIC DNA]</scope>
    <source>
        <strain evidence="7 8">UAMH 7357</strain>
    </source>
</reference>
<dbReference type="EMBL" id="KZ613471">
    <property type="protein sequence ID" value="PMD25142.1"/>
    <property type="molecule type" value="Genomic_DNA"/>
</dbReference>
<feature type="transmembrane region" description="Helical" evidence="5">
    <location>
        <begin position="170"/>
        <end position="190"/>
    </location>
</feature>
<feature type="transmembrane region" description="Helical" evidence="5">
    <location>
        <begin position="244"/>
        <end position="266"/>
    </location>
</feature>
<feature type="transmembrane region" description="Helical" evidence="5">
    <location>
        <begin position="278"/>
        <end position="297"/>
    </location>
</feature>
<organism evidence="7 8">
    <name type="scientific">Hyaloscypha hepaticicola</name>
    <dbReference type="NCBI Taxonomy" id="2082293"/>
    <lineage>
        <taxon>Eukaryota</taxon>
        <taxon>Fungi</taxon>
        <taxon>Dikarya</taxon>
        <taxon>Ascomycota</taxon>
        <taxon>Pezizomycotina</taxon>
        <taxon>Leotiomycetes</taxon>
        <taxon>Helotiales</taxon>
        <taxon>Hyaloscyphaceae</taxon>
        <taxon>Hyaloscypha</taxon>
    </lineage>
</organism>
<evidence type="ECO:0000313" key="8">
    <source>
        <dbReference type="Proteomes" id="UP000235672"/>
    </source>
</evidence>
<sequence>MNISYQPVPIGNLPPAMEEAGHEFIKAFAFMLIPAELLYFSIYFNTKGEYKTYRILNFLAITAFWISPYVAPIGCGSVRCLHHFAIAIGTMKGLDIWARRHSMPTYTAGRRPLDWLLALKLFTELRYESFTPNHIRVPKNMENFSEPMQLGIHTGIFLLLQTLPQTLPTVLAFEVMLAIYIIWTSLQLLLRYKSSPALFGPLYRIDSFTGFWSETWHNAFASPCTSLAYAPLRYGLPKYGVPVVIARSLGVLGAFGLMAAFHMYALSPILDREGLTRIGVFFMLNGVATVSEAAIWGHKKHWLKTALAWICETILASWTASGMNIPIGLSRIQWRELCDAPSY</sequence>
<evidence type="ECO:0000256" key="1">
    <source>
        <dbReference type="ARBA" id="ARBA00004141"/>
    </source>
</evidence>
<name>A0A2J6QFX1_9HELO</name>
<keyword evidence="2 5" id="KW-0812">Transmembrane</keyword>
<evidence type="ECO:0000313" key="7">
    <source>
        <dbReference type="EMBL" id="PMD25142.1"/>
    </source>
</evidence>